<proteinExistence type="predicted"/>
<geneLocation type="plasmid" evidence="2 3">
    <name>pSA2</name>
</geneLocation>
<dbReference type="PANTHER" id="PTHR33055:SF3">
    <property type="entry name" value="PUTATIVE TRANSPOSASE FOR IS117-RELATED"/>
    <property type="match status" value="1"/>
</dbReference>
<protein>
    <submittedName>
        <fullName evidence="2">IS110 family transposase</fullName>
    </submittedName>
</protein>
<dbReference type="GO" id="GO:0004803">
    <property type="term" value="F:transposase activity"/>
    <property type="evidence" value="ECO:0007669"/>
    <property type="project" value="InterPro"/>
</dbReference>
<dbReference type="GO" id="GO:0006313">
    <property type="term" value="P:DNA transposition"/>
    <property type="evidence" value="ECO:0007669"/>
    <property type="project" value="InterPro"/>
</dbReference>
<evidence type="ECO:0000313" key="2">
    <source>
        <dbReference type="EMBL" id="AOR80619.1"/>
    </source>
</evidence>
<feature type="domain" description="Transposase IS116/IS110/IS902 C-terminal" evidence="1">
    <location>
        <begin position="255"/>
        <end position="332"/>
    </location>
</feature>
<evidence type="ECO:0000313" key="3">
    <source>
        <dbReference type="Proteomes" id="UP000094626"/>
    </source>
</evidence>
<accession>A0A1D8AEU9</accession>
<evidence type="ECO:0000259" key="1">
    <source>
        <dbReference type="Pfam" id="PF02371"/>
    </source>
</evidence>
<dbReference type="EMBL" id="CP017077">
    <property type="protein sequence ID" value="AOR80619.1"/>
    <property type="molecule type" value="Genomic_DNA"/>
</dbReference>
<dbReference type="InterPro" id="IPR047650">
    <property type="entry name" value="Transpos_IS110"/>
</dbReference>
<reference evidence="3" key="1">
    <citation type="journal article" date="2017" name="J. Biotechnol.">
        <title>Complete genome sequence of Novosphingobium resinovorum SA1, a versatile xenobiotic-degrading bacterium capable of utilizing sulfanilic acid.</title>
        <authorList>
            <person name="Hegedus B."/>
            <person name="Kos P.B."/>
            <person name="Balint B."/>
            <person name="Maroti G."/>
            <person name="Gan H.M."/>
            <person name="Perei K."/>
            <person name="Rakhely G."/>
        </authorList>
    </citation>
    <scope>NUCLEOTIDE SEQUENCE [LARGE SCALE GENOMIC DNA]</scope>
    <source>
        <strain evidence="3">SA1</strain>
    </source>
</reference>
<gene>
    <name evidence="2" type="ORF">BES08_27655</name>
</gene>
<dbReference type="Proteomes" id="UP000094626">
    <property type="component" value="Plasmid pSA2"/>
</dbReference>
<organism evidence="2 3">
    <name type="scientific">Novosphingobium resinovorum</name>
    <dbReference type="NCBI Taxonomy" id="158500"/>
    <lineage>
        <taxon>Bacteria</taxon>
        <taxon>Pseudomonadati</taxon>
        <taxon>Pseudomonadota</taxon>
        <taxon>Alphaproteobacteria</taxon>
        <taxon>Sphingomonadales</taxon>
        <taxon>Sphingomonadaceae</taxon>
        <taxon>Novosphingobium</taxon>
    </lineage>
</organism>
<dbReference type="PANTHER" id="PTHR33055">
    <property type="entry name" value="TRANSPOSASE FOR INSERTION SEQUENCE ELEMENT IS1111A"/>
    <property type="match status" value="1"/>
</dbReference>
<keyword evidence="2" id="KW-0614">Plasmid</keyword>
<sequence length="384" mass="42658">MSVSSHATISTQLNAIFVSLELSRSTWLVTSLAPGNGERMSRHTVPGGDIVALLARFCQLETKVRERTGISYSLVVIQEAGLDGFWIHRCLVNEGIESHVVDAASIATSRRSRRAKTDRLDGEALVRALLAYKRGEPRVCAMVAVPSVEDEDRRRIGRERRVLVGERIQHVNRIKGLLFAQGITGYEPVGANRRALLEELRTGDGRPLPNHISRQIERELDRLEMVIAQIDEVNKVRDAMLPTVEAVGTANAPGLLLQLRGIGHEFAGTLYSEGFYRHFANRRQVAAYAGLAPSPWRSGTIDREQGVSKAGNKRLRTTMIQVAWLWLRHQPGSELSQWFNQRVQDGGGRIRRVMIVAMARKLLIALWQFSTAGVVPKGAILKAA</sequence>
<dbReference type="GO" id="GO:0003677">
    <property type="term" value="F:DNA binding"/>
    <property type="evidence" value="ECO:0007669"/>
    <property type="project" value="InterPro"/>
</dbReference>
<dbReference type="InterPro" id="IPR003346">
    <property type="entry name" value="Transposase_20"/>
</dbReference>
<dbReference type="OrthoDB" id="7459855at2"/>
<dbReference type="NCBIfam" id="NF033542">
    <property type="entry name" value="transpos_IS110"/>
    <property type="match status" value="1"/>
</dbReference>
<dbReference type="Pfam" id="PF02371">
    <property type="entry name" value="Transposase_20"/>
    <property type="match status" value="1"/>
</dbReference>
<keyword evidence="3" id="KW-1185">Reference proteome</keyword>
<name>A0A1D8AEU9_9SPHN</name>
<dbReference type="AlphaFoldDB" id="A0A1D8AEU9"/>
<dbReference type="KEGG" id="nre:BES08_27655"/>
<dbReference type="RefSeq" id="WP_069709982.1">
    <property type="nucleotide sequence ID" value="NZ_CP017077.1"/>
</dbReference>